<reference evidence="1" key="1">
    <citation type="journal article" date="2023" name="Science">
        <title>Genome structures resolve the early diversification of teleost fishes.</title>
        <authorList>
            <person name="Parey E."/>
            <person name="Louis A."/>
            <person name="Montfort J."/>
            <person name="Bouchez O."/>
            <person name="Roques C."/>
            <person name="Iampietro C."/>
            <person name="Lluch J."/>
            <person name="Castinel A."/>
            <person name="Donnadieu C."/>
            <person name="Desvignes T."/>
            <person name="Floi Bucao C."/>
            <person name="Jouanno E."/>
            <person name="Wen M."/>
            <person name="Mejri S."/>
            <person name="Dirks R."/>
            <person name="Jansen H."/>
            <person name="Henkel C."/>
            <person name="Chen W.J."/>
            <person name="Zahm M."/>
            <person name="Cabau C."/>
            <person name="Klopp C."/>
            <person name="Thompson A.W."/>
            <person name="Robinson-Rechavi M."/>
            <person name="Braasch I."/>
            <person name="Lecointre G."/>
            <person name="Bobe J."/>
            <person name="Postlethwait J.H."/>
            <person name="Berthelot C."/>
            <person name="Roest Crollius H."/>
            <person name="Guiguen Y."/>
        </authorList>
    </citation>
    <scope>NUCLEOTIDE SEQUENCE</scope>
    <source>
        <strain evidence="1">WJC10195</strain>
    </source>
</reference>
<gene>
    <name evidence="1" type="ORF">SKAU_G00295560</name>
</gene>
<accession>A0A9Q1EUQ3</accession>
<comment type="caution">
    <text evidence="1">The sequence shown here is derived from an EMBL/GenBank/DDBJ whole genome shotgun (WGS) entry which is preliminary data.</text>
</comment>
<keyword evidence="2" id="KW-1185">Reference proteome</keyword>
<proteinExistence type="predicted"/>
<sequence length="76" mass="8796">MLLSQWRKETRTGSFCRVLLSVLWEQLGEQSHRELGSGTGQHVVQFAQDLPFVTWQPSDIKEEFRARSKILHAGEQ</sequence>
<dbReference type="OrthoDB" id="10258744at2759"/>
<dbReference type="InterPro" id="IPR010342">
    <property type="entry name" value="DUF938"/>
</dbReference>
<dbReference type="Pfam" id="PF06080">
    <property type="entry name" value="DUF938"/>
    <property type="match status" value="1"/>
</dbReference>
<dbReference type="EMBL" id="JAINUF010000012">
    <property type="protein sequence ID" value="KAJ8345363.1"/>
    <property type="molecule type" value="Genomic_DNA"/>
</dbReference>
<dbReference type="AlphaFoldDB" id="A0A9Q1EUQ3"/>
<evidence type="ECO:0000313" key="2">
    <source>
        <dbReference type="Proteomes" id="UP001152622"/>
    </source>
</evidence>
<protein>
    <submittedName>
        <fullName evidence="1">Uncharacterized protein</fullName>
    </submittedName>
</protein>
<evidence type="ECO:0000313" key="1">
    <source>
        <dbReference type="EMBL" id="KAJ8345363.1"/>
    </source>
</evidence>
<dbReference type="Proteomes" id="UP001152622">
    <property type="component" value="Chromosome 12"/>
</dbReference>
<name>A0A9Q1EUQ3_SYNKA</name>
<organism evidence="1 2">
    <name type="scientific">Synaphobranchus kaupii</name>
    <name type="common">Kaup's arrowtooth eel</name>
    <dbReference type="NCBI Taxonomy" id="118154"/>
    <lineage>
        <taxon>Eukaryota</taxon>
        <taxon>Metazoa</taxon>
        <taxon>Chordata</taxon>
        <taxon>Craniata</taxon>
        <taxon>Vertebrata</taxon>
        <taxon>Euteleostomi</taxon>
        <taxon>Actinopterygii</taxon>
        <taxon>Neopterygii</taxon>
        <taxon>Teleostei</taxon>
        <taxon>Anguilliformes</taxon>
        <taxon>Synaphobranchidae</taxon>
        <taxon>Synaphobranchus</taxon>
    </lineage>
</organism>